<dbReference type="PROSITE" id="PS51257">
    <property type="entry name" value="PROKAR_LIPOPROTEIN"/>
    <property type="match status" value="1"/>
</dbReference>
<keyword evidence="3 6" id="KW-0732">Signal</keyword>
<dbReference type="PANTHER" id="PTHR30085">
    <property type="entry name" value="AMINO ACID ABC TRANSPORTER PERMEASE"/>
    <property type="match status" value="1"/>
</dbReference>
<dbReference type="Pfam" id="PF00497">
    <property type="entry name" value="SBP_bac_3"/>
    <property type="match status" value="1"/>
</dbReference>
<accession>A0ABV6JH05</accession>
<evidence type="ECO:0000313" key="10">
    <source>
        <dbReference type="Proteomes" id="UP001589818"/>
    </source>
</evidence>
<feature type="region of interest" description="Disordered" evidence="5">
    <location>
        <begin position="27"/>
        <end position="55"/>
    </location>
</feature>
<reference evidence="9 10" key="1">
    <citation type="submission" date="2024-09" db="EMBL/GenBank/DDBJ databases">
        <authorList>
            <person name="Sun Q."/>
            <person name="Mori K."/>
        </authorList>
    </citation>
    <scope>NUCLEOTIDE SEQUENCE [LARGE SCALE GENOMIC DNA]</scope>
    <source>
        <strain evidence="9 10">CCM 4839</strain>
    </source>
</reference>
<dbReference type="Gene3D" id="3.40.190.10">
    <property type="entry name" value="Periplasmic binding protein-like II"/>
    <property type="match status" value="2"/>
</dbReference>
<dbReference type="Proteomes" id="UP001589818">
    <property type="component" value="Unassembled WGS sequence"/>
</dbReference>
<dbReference type="EMBL" id="JBHLVF010000041">
    <property type="protein sequence ID" value="MFC0394822.1"/>
    <property type="molecule type" value="Genomic_DNA"/>
</dbReference>
<dbReference type="InterPro" id="IPR001320">
    <property type="entry name" value="Iontro_rcpt_C"/>
</dbReference>
<protein>
    <submittedName>
        <fullName evidence="9">Transporter substrate-binding domain-containing protein</fullName>
    </submittedName>
</protein>
<dbReference type="InterPro" id="IPR001638">
    <property type="entry name" value="Solute-binding_3/MltF_N"/>
</dbReference>
<name>A0ABV6JH05_9BACL</name>
<keyword evidence="10" id="KW-1185">Reference proteome</keyword>
<dbReference type="SMART" id="SM00062">
    <property type="entry name" value="PBPb"/>
    <property type="match status" value="1"/>
</dbReference>
<comment type="similarity">
    <text evidence="1 4">Belongs to the bacterial solute-binding protein 3 family.</text>
</comment>
<proteinExistence type="inferred from homology"/>
<keyword evidence="2" id="KW-0813">Transport</keyword>
<evidence type="ECO:0000259" key="7">
    <source>
        <dbReference type="SMART" id="SM00062"/>
    </source>
</evidence>
<dbReference type="PROSITE" id="PS01039">
    <property type="entry name" value="SBP_BACTERIAL_3"/>
    <property type="match status" value="1"/>
</dbReference>
<feature type="domain" description="Solute-binding protein family 3/N-terminal" evidence="7">
    <location>
        <begin position="67"/>
        <end position="290"/>
    </location>
</feature>
<evidence type="ECO:0000256" key="5">
    <source>
        <dbReference type="SAM" id="MobiDB-lite"/>
    </source>
</evidence>
<evidence type="ECO:0000256" key="6">
    <source>
        <dbReference type="SAM" id="SignalP"/>
    </source>
</evidence>
<evidence type="ECO:0000256" key="2">
    <source>
        <dbReference type="ARBA" id="ARBA00022448"/>
    </source>
</evidence>
<dbReference type="PANTHER" id="PTHR30085:SF6">
    <property type="entry name" value="ABC TRANSPORTER GLUTAMINE-BINDING PROTEIN GLNH"/>
    <property type="match status" value="1"/>
</dbReference>
<dbReference type="SUPFAM" id="SSF53850">
    <property type="entry name" value="Periplasmic binding protein-like II"/>
    <property type="match status" value="1"/>
</dbReference>
<dbReference type="InterPro" id="IPR018313">
    <property type="entry name" value="SBP_3_CS"/>
</dbReference>
<gene>
    <name evidence="9" type="ORF">ACFFJ8_26095</name>
</gene>
<organism evidence="9 10">
    <name type="scientific">Paenibacillus mendelii</name>
    <dbReference type="NCBI Taxonomy" id="206163"/>
    <lineage>
        <taxon>Bacteria</taxon>
        <taxon>Bacillati</taxon>
        <taxon>Bacillota</taxon>
        <taxon>Bacilli</taxon>
        <taxon>Bacillales</taxon>
        <taxon>Paenibacillaceae</taxon>
        <taxon>Paenibacillus</taxon>
    </lineage>
</organism>
<comment type="caution">
    <text evidence="9">The sequence shown here is derived from an EMBL/GenBank/DDBJ whole genome shotgun (WGS) entry which is preliminary data.</text>
</comment>
<feature type="domain" description="Ionotropic glutamate receptor C-terminal" evidence="8">
    <location>
        <begin position="67"/>
        <end position="289"/>
    </location>
</feature>
<dbReference type="SMART" id="SM00079">
    <property type="entry name" value="PBPe"/>
    <property type="match status" value="1"/>
</dbReference>
<evidence type="ECO:0000256" key="4">
    <source>
        <dbReference type="RuleBase" id="RU003744"/>
    </source>
</evidence>
<dbReference type="RefSeq" id="WP_204815987.1">
    <property type="nucleotide sequence ID" value="NZ_JANHOF010000001.1"/>
</dbReference>
<evidence type="ECO:0000256" key="1">
    <source>
        <dbReference type="ARBA" id="ARBA00010333"/>
    </source>
</evidence>
<sequence length="294" mass="31583">MKTRGRVIGLMLAVMLVLAGCGAANNANDSKGGGTNNSAEPGAGGNQAENPGSKDEGVVADIKARGKLVAGVKFDTKLFGLKDPGSGEVEGFDVDIAKAIAKKLLGDESKLELKEVTSKTRIPMLNNGEIDLIIATMTITEDRKKEVDFSDVYFKAGQSILVKKGSSIRSIDDVTKDSKVLGVKGATSIKNIEEKVPGLKVQQYENYQEAFTALRAGKGDVLTTDNSILYGMMKQDNNYEVVGSTFTDEPYGIAIKKDEAGLVKLVNETLEEMKASGEYDKIYEQWIGEKPADE</sequence>
<dbReference type="InterPro" id="IPR051455">
    <property type="entry name" value="Bact_solute-bind_prot3"/>
</dbReference>
<evidence type="ECO:0000313" key="9">
    <source>
        <dbReference type="EMBL" id="MFC0394822.1"/>
    </source>
</evidence>
<evidence type="ECO:0000259" key="8">
    <source>
        <dbReference type="SMART" id="SM00079"/>
    </source>
</evidence>
<evidence type="ECO:0000256" key="3">
    <source>
        <dbReference type="ARBA" id="ARBA00022729"/>
    </source>
</evidence>
<feature type="chain" id="PRO_5045140495" evidence="6">
    <location>
        <begin position="20"/>
        <end position="294"/>
    </location>
</feature>
<feature type="signal peptide" evidence="6">
    <location>
        <begin position="1"/>
        <end position="19"/>
    </location>
</feature>